<feature type="transmembrane region" description="Helical" evidence="1">
    <location>
        <begin position="37"/>
        <end position="56"/>
    </location>
</feature>
<proteinExistence type="predicted"/>
<feature type="transmembrane region" description="Helical" evidence="1">
    <location>
        <begin position="68"/>
        <end position="89"/>
    </location>
</feature>
<reference evidence="2 3" key="1">
    <citation type="submission" date="2019-08" db="EMBL/GenBank/DDBJ databases">
        <title>Deep-cultivation of Planctomycetes and their phenomic and genomic characterization uncovers novel biology.</title>
        <authorList>
            <person name="Wiegand S."/>
            <person name="Jogler M."/>
            <person name="Boedeker C."/>
            <person name="Pinto D."/>
            <person name="Vollmers J."/>
            <person name="Rivas-Marin E."/>
            <person name="Kohn T."/>
            <person name="Peeters S.H."/>
            <person name="Heuer A."/>
            <person name="Rast P."/>
            <person name="Oberbeckmann S."/>
            <person name="Bunk B."/>
            <person name="Jeske O."/>
            <person name="Meyerdierks A."/>
            <person name="Storesund J.E."/>
            <person name="Kallscheuer N."/>
            <person name="Luecker S."/>
            <person name="Lage O.M."/>
            <person name="Pohl T."/>
            <person name="Merkel B.J."/>
            <person name="Hornburger P."/>
            <person name="Mueller R.-W."/>
            <person name="Bruemmer F."/>
            <person name="Labrenz M."/>
            <person name="Spormann A.M."/>
            <person name="Op den Camp H."/>
            <person name="Overmann J."/>
            <person name="Amann R."/>
            <person name="Jetten M.S.M."/>
            <person name="Mascher T."/>
            <person name="Medema M.H."/>
            <person name="Devos D.P."/>
            <person name="Kaster A.-K."/>
            <person name="Ovreas L."/>
            <person name="Rohde M."/>
            <person name="Galperin M.Y."/>
            <person name="Jogler C."/>
        </authorList>
    </citation>
    <scope>NUCLEOTIDE SEQUENCE [LARGE SCALE GENOMIC DNA]</scope>
    <source>
        <strain evidence="2 3">Pr1d</strain>
    </source>
</reference>
<dbReference type="EMBL" id="CP042913">
    <property type="protein sequence ID" value="QEG34599.1"/>
    <property type="molecule type" value="Genomic_DNA"/>
</dbReference>
<keyword evidence="3" id="KW-1185">Reference proteome</keyword>
<name>A0A5B9QA22_9BACT</name>
<evidence type="ECO:0000313" key="2">
    <source>
        <dbReference type="EMBL" id="QEG34599.1"/>
    </source>
</evidence>
<organism evidence="2 3">
    <name type="scientific">Bythopirellula goksoeyrii</name>
    <dbReference type="NCBI Taxonomy" id="1400387"/>
    <lineage>
        <taxon>Bacteria</taxon>
        <taxon>Pseudomonadati</taxon>
        <taxon>Planctomycetota</taxon>
        <taxon>Planctomycetia</taxon>
        <taxon>Pirellulales</taxon>
        <taxon>Lacipirellulaceae</taxon>
        <taxon>Bythopirellula</taxon>
    </lineage>
</organism>
<dbReference type="KEGG" id="bgok:Pr1d_18800"/>
<protein>
    <submittedName>
        <fullName evidence="2">Uncharacterized protein</fullName>
    </submittedName>
</protein>
<keyword evidence="1" id="KW-1133">Transmembrane helix</keyword>
<evidence type="ECO:0000313" key="3">
    <source>
        <dbReference type="Proteomes" id="UP000323917"/>
    </source>
</evidence>
<dbReference type="Proteomes" id="UP000323917">
    <property type="component" value="Chromosome"/>
</dbReference>
<keyword evidence="1" id="KW-0812">Transmembrane</keyword>
<accession>A0A5B9QA22</accession>
<gene>
    <name evidence="2" type="ORF">Pr1d_18800</name>
</gene>
<feature type="transmembrane region" description="Helical" evidence="1">
    <location>
        <begin position="6"/>
        <end position="25"/>
    </location>
</feature>
<keyword evidence="1" id="KW-0472">Membrane</keyword>
<evidence type="ECO:0000256" key="1">
    <source>
        <dbReference type="SAM" id="Phobius"/>
    </source>
</evidence>
<dbReference type="AlphaFoldDB" id="A0A5B9QA22"/>
<dbReference type="RefSeq" id="WP_148073225.1">
    <property type="nucleotide sequence ID" value="NZ_CP042913.1"/>
</dbReference>
<sequence>METLIPIIVQILGGGVGGNIVGALLKNVNLTKLVQTVVGIVGGVLGGQAADWMGILESVLNSGGAGAILGNAGTSGIGGAVLVAIVGLIKKAMAGSAS</sequence>